<feature type="compositionally biased region" description="Basic and acidic residues" evidence="1">
    <location>
        <begin position="39"/>
        <end position="62"/>
    </location>
</feature>
<name>A0A9P6NHK1_9BASI</name>
<reference evidence="3" key="1">
    <citation type="submission" date="2013-11" db="EMBL/GenBank/DDBJ databases">
        <title>Genome sequence of the fusiform rust pathogen reveals effectors for host alternation and coevolution with pine.</title>
        <authorList>
            <consortium name="DOE Joint Genome Institute"/>
            <person name="Smith K."/>
            <person name="Pendleton A."/>
            <person name="Kubisiak T."/>
            <person name="Anderson C."/>
            <person name="Salamov A."/>
            <person name="Aerts A."/>
            <person name="Riley R."/>
            <person name="Clum A."/>
            <person name="Lindquist E."/>
            <person name="Ence D."/>
            <person name="Campbell M."/>
            <person name="Kronenberg Z."/>
            <person name="Feau N."/>
            <person name="Dhillon B."/>
            <person name="Hamelin R."/>
            <person name="Burleigh J."/>
            <person name="Smith J."/>
            <person name="Yandell M."/>
            <person name="Nelson C."/>
            <person name="Grigoriev I."/>
            <person name="Davis J."/>
        </authorList>
    </citation>
    <scope>NUCLEOTIDE SEQUENCE</scope>
    <source>
        <strain evidence="3">G11</strain>
    </source>
</reference>
<keyword evidence="2" id="KW-0732">Signal</keyword>
<evidence type="ECO:0000313" key="4">
    <source>
        <dbReference type="Proteomes" id="UP000886653"/>
    </source>
</evidence>
<feature type="signal peptide" evidence="2">
    <location>
        <begin position="1"/>
        <end position="19"/>
    </location>
</feature>
<sequence length="62" mass="6872">MYTGGALVEGFITFSLCLAAPEDGFNIEECHPPFNKSTDSTDEKVKNSKELEIIGQKDDSRF</sequence>
<evidence type="ECO:0000256" key="2">
    <source>
        <dbReference type="SAM" id="SignalP"/>
    </source>
</evidence>
<comment type="caution">
    <text evidence="3">The sequence shown here is derived from an EMBL/GenBank/DDBJ whole genome shotgun (WGS) entry which is preliminary data.</text>
</comment>
<protein>
    <submittedName>
        <fullName evidence="3">Uncharacterized protein</fullName>
    </submittedName>
</protein>
<evidence type="ECO:0000313" key="3">
    <source>
        <dbReference type="EMBL" id="KAG0144317.1"/>
    </source>
</evidence>
<proteinExistence type="predicted"/>
<dbReference type="EMBL" id="MU167298">
    <property type="protein sequence ID" value="KAG0144317.1"/>
    <property type="molecule type" value="Genomic_DNA"/>
</dbReference>
<dbReference type="Proteomes" id="UP000886653">
    <property type="component" value="Unassembled WGS sequence"/>
</dbReference>
<feature type="region of interest" description="Disordered" evidence="1">
    <location>
        <begin position="30"/>
        <end position="62"/>
    </location>
</feature>
<dbReference type="AlphaFoldDB" id="A0A9P6NHK1"/>
<organism evidence="3 4">
    <name type="scientific">Cronartium quercuum f. sp. fusiforme G11</name>
    <dbReference type="NCBI Taxonomy" id="708437"/>
    <lineage>
        <taxon>Eukaryota</taxon>
        <taxon>Fungi</taxon>
        <taxon>Dikarya</taxon>
        <taxon>Basidiomycota</taxon>
        <taxon>Pucciniomycotina</taxon>
        <taxon>Pucciniomycetes</taxon>
        <taxon>Pucciniales</taxon>
        <taxon>Coleosporiaceae</taxon>
        <taxon>Cronartium</taxon>
    </lineage>
</organism>
<keyword evidence="4" id="KW-1185">Reference proteome</keyword>
<accession>A0A9P6NHK1</accession>
<gene>
    <name evidence="3" type="ORF">CROQUDRAFT_95216</name>
</gene>
<evidence type="ECO:0000256" key="1">
    <source>
        <dbReference type="SAM" id="MobiDB-lite"/>
    </source>
</evidence>
<feature type="chain" id="PRO_5040475949" evidence="2">
    <location>
        <begin position="20"/>
        <end position="62"/>
    </location>
</feature>